<evidence type="ECO:0000256" key="7">
    <source>
        <dbReference type="SAM" id="Phobius"/>
    </source>
</evidence>
<keyword evidence="6 7" id="KW-0472">Membrane</keyword>
<dbReference type="GO" id="GO:0005886">
    <property type="term" value="C:plasma membrane"/>
    <property type="evidence" value="ECO:0007669"/>
    <property type="project" value="UniProtKB-SubCell"/>
</dbReference>
<feature type="transmembrane region" description="Helical" evidence="7">
    <location>
        <begin position="149"/>
        <end position="171"/>
    </location>
</feature>
<keyword evidence="2" id="KW-0813">Transport</keyword>
<feature type="transmembrane region" description="Helical" evidence="7">
    <location>
        <begin position="90"/>
        <end position="110"/>
    </location>
</feature>
<dbReference type="EMBL" id="CP059319">
    <property type="protein sequence ID" value="QTH19411.1"/>
    <property type="molecule type" value="Genomic_DNA"/>
</dbReference>
<dbReference type="InterPro" id="IPR050171">
    <property type="entry name" value="MFS_Transporters"/>
</dbReference>
<evidence type="ECO:0000256" key="3">
    <source>
        <dbReference type="ARBA" id="ARBA00022475"/>
    </source>
</evidence>
<feature type="transmembrane region" description="Helical" evidence="7">
    <location>
        <begin position="18"/>
        <end position="39"/>
    </location>
</feature>
<dbReference type="PANTHER" id="PTHR23517">
    <property type="entry name" value="RESISTANCE PROTEIN MDTM, PUTATIVE-RELATED-RELATED"/>
    <property type="match status" value="1"/>
</dbReference>
<dbReference type="PANTHER" id="PTHR23517:SF2">
    <property type="entry name" value="MULTIDRUG RESISTANCE PROTEIN MDTH"/>
    <property type="match status" value="1"/>
</dbReference>
<feature type="transmembrane region" description="Helical" evidence="7">
    <location>
        <begin position="286"/>
        <end position="304"/>
    </location>
</feature>
<dbReference type="Pfam" id="PF07690">
    <property type="entry name" value="MFS_1"/>
    <property type="match status" value="1"/>
</dbReference>
<dbReference type="InterPro" id="IPR020846">
    <property type="entry name" value="MFS_dom"/>
</dbReference>
<dbReference type="Proteomes" id="UP000664914">
    <property type="component" value="Chromosome"/>
</dbReference>
<proteinExistence type="predicted"/>
<feature type="transmembrane region" description="Helical" evidence="7">
    <location>
        <begin position="116"/>
        <end position="137"/>
    </location>
</feature>
<dbReference type="InterPro" id="IPR011701">
    <property type="entry name" value="MFS"/>
</dbReference>
<evidence type="ECO:0000256" key="6">
    <source>
        <dbReference type="ARBA" id="ARBA00023136"/>
    </source>
</evidence>
<reference evidence="9" key="1">
    <citation type="submission" date="2020-07" db="EMBL/GenBank/DDBJ databases">
        <authorList>
            <person name="Camacho E."/>
        </authorList>
    </citation>
    <scope>NUCLEOTIDE SEQUENCE</scope>
    <source>
        <strain evidence="9">MPO218</strain>
    </source>
</reference>
<dbReference type="PROSITE" id="PS50850">
    <property type="entry name" value="MFS"/>
    <property type="match status" value="1"/>
</dbReference>
<keyword evidence="5 7" id="KW-1133">Transmembrane helix</keyword>
<feature type="transmembrane region" description="Helical" evidence="7">
    <location>
        <begin position="372"/>
        <end position="392"/>
    </location>
</feature>
<evidence type="ECO:0000256" key="4">
    <source>
        <dbReference type="ARBA" id="ARBA00022692"/>
    </source>
</evidence>
<comment type="subcellular location">
    <subcellularLocation>
        <location evidence="1">Cell membrane</location>
        <topology evidence="1">Multi-pass membrane protein</topology>
    </subcellularLocation>
</comment>
<feature type="transmembrane region" description="Helical" evidence="7">
    <location>
        <begin position="345"/>
        <end position="366"/>
    </location>
</feature>
<gene>
    <name evidence="9" type="ORF">HRJ34_13530</name>
</gene>
<accession>A0A975HBJ4</accession>
<dbReference type="AlphaFoldDB" id="A0A975HBJ4"/>
<evidence type="ECO:0000256" key="1">
    <source>
        <dbReference type="ARBA" id="ARBA00004651"/>
    </source>
</evidence>
<dbReference type="Gene3D" id="1.20.1250.20">
    <property type="entry name" value="MFS general substrate transporter like domains"/>
    <property type="match status" value="1"/>
</dbReference>
<feature type="transmembrane region" description="Helical" evidence="7">
    <location>
        <begin position="310"/>
        <end position="333"/>
    </location>
</feature>
<reference evidence="9" key="2">
    <citation type="submission" date="2021-04" db="EMBL/GenBank/DDBJ databases">
        <title>Isolation and genomic analysis of the ibuprofen-degrading bacterium Sphingomonas strain MPO218.</title>
        <authorList>
            <person name="Aulestia M."/>
            <person name="Flores A."/>
            <person name="Mangas E.L."/>
            <person name="Perez-Pulido A.J."/>
            <person name="Santero E."/>
            <person name="Camacho E.M."/>
        </authorList>
    </citation>
    <scope>NUCLEOTIDE SEQUENCE</scope>
    <source>
        <strain evidence="9">MPO218</strain>
    </source>
</reference>
<name>A0A975HBJ4_9SPHN</name>
<evidence type="ECO:0000313" key="9">
    <source>
        <dbReference type="EMBL" id="QTH19411.1"/>
    </source>
</evidence>
<feature type="transmembrane region" description="Helical" evidence="7">
    <location>
        <begin position="59"/>
        <end position="83"/>
    </location>
</feature>
<evidence type="ECO:0000313" key="10">
    <source>
        <dbReference type="Proteomes" id="UP000664914"/>
    </source>
</evidence>
<dbReference type="InterPro" id="IPR036259">
    <property type="entry name" value="MFS_trans_sf"/>
</dbReference>
<dbReference type="RefSeq" id="WP_208631497.1">
    <property type="nucleotide sequence ID" value="NZ_CP059319.1"/>
</dbReference>
<sequence>MSATEATATMERPQGARWLAAIPAMMAGACSIGLIFTALTPVLPRLSAQFGGGKVGAEIAGQMVMSVPAIGLILGGIGSGWLIERVGARRLLLASLLLYALCGSAGLWVGDLWALFVSRTLLGFFTACISTSANSFIGEFFDEKGRGRMLSAMTVVGSLLATCAVLMSGWFGEHVGWRAPFAIYLIVPAVLFTLAAIGLPVIPIRTSGHGEAGQGVFLRNWPIYLMIGALYVVLMMTSTQISYLLTERGITSPIIQSRVISMAFAWLIVGAIFYGTMQGRIGWAPTYYIGLLSLGLGIGGLGFAPDAWLAGAATALKGFGAGILSPAFIHLVLNRSTPETRGRALGLMTTSMFVGDLANPIVVAPFRAVFGMHGAFISLGSLVLLGAVMAFFTGLGRKAPPAAGHRRVAA</sequence>
<organism evidence="9 10">
    <name type="scientific">Rhizorhabdus wittichii</name>
    <dbReference type="NCBI Taxonomy" id="160791"/>
    <lineage>
        <taxon>Bacteria</taxon>
        <taxon>Pseudomonadati</taxon>
        <taxon>Pseudomonadota</taxon>
        <taxon>Alphaproteobacteria</taxon>
        <taxon>Sphingomonadales</taxon>
        <taxon>Sphingomonadaceae</taxon>
        <taxon>Rhizorhabdus</taxon>
    </lineage>
</organism>
<evidence type="ECO:0000256" key="5">
    <source>
        <dbReference type="ARBA" id="ARBA00022989"/>
    </source>
</evidence>
<keyword evidence="3" id="KW-1003">Cell membrane</keyword>
<feature type="transmembrane region" description="Helical" evidence="7">
    <location>
        <begin position="223"/>
        <end position="243"/>
    </location>
</feature>
<protein>
    <submittedName>
        <fullName evidence="9">MFS transporter</fullName>
    </submittedName>
</protein>
<keyword evidence="4 7" id="KW-0812">Transmembrane</keyword>
<evidence type="ECO:0000259" key="8">
    <source>
        <dbReference type="PROSITE" id="PS50850"/>
    </source>
</evidence>
<feature type="transmembrane region" description="Helical" evidence="7">
    <location>
        <begin position="255"/>
        <end position="274"/>
    </location>
</feature>
<dbReference type="GO" id="GO:0022857">
    <property type="term" value="F:transmembrane transporter activity"/>
    <property type="evidence" value="ECO:0007669"/>
    <property type="project" value="InterPro"/>
</dbReference>
<dbReference type="SUPFAM" id="SSF103473">
    <property type="entry name" value="MFS general substrate transporter"/>
    <property type="match status" value="1"/>
</dbReference>
<feature type="transmembrane region" description="Helical" evidence="7">
    <location>
        <begin position="183"/>
        <end position="202"/>
    </location>
</feature>
<evidence type="ECO:0000256" key="2">
    <source>
        <dbReference type="ARBA" id="ARBA00022448"/>
    </source>
</evidence>
<feature type="domain" description="Major facilitator superfamily (MFS) profile" evidence="8">
    <location>
        <begin position="21"/>
        <end position="398"/>
    </location>
</feature>